<evidence type="ECO:0000313" key="2">
    <source>
        <dbReference type="Proteomes" id="UP000320231"/>
    </source>
</evidence>
<dbReference type="EMBL" id="AP019514">
    <property type="protein sequence ID" value="BBI61805.1"/>
    <property type="molecule type" value="Genomic_DNA"/>
</dbReference>
<sequence>MLNGLGEQYVLQQMGKARDRFRLIKIPRANHDDDMDKRR</sequence>
<name>A0A455U768_9GAMM</name>
<proteinExistence type="predicted"/>
<dbReference type="AlphaFoldDB" id="A0A455U768"/>
<protein>
    <submittedName>
        <fullName evidence="1">Uncharacterized protein</fullName>
    </submittedName>
</protein>
<reference evidence="1 2" key="1">
    <citation type="journal article" date="2019" name="Microbiol. Resour. Announc.">
        <title>Complete Genome Sequence of Halomonas sulfidaeris Strain Esulfide1 Isolated from a Metal Sulfide Rock at a Depth of 2,200 Meters, Obtained Using Nanopore Sequencing.</title>
        <authorList>
            <person name="Saito M."/>
            <person name="Nishigata A."/>
            <person name="Galipon J."/>
            <person name="Arakawa K."/>
        </authorList>
    </citation>
    <scope>NUCLEOTIDE SEQUENCE [LARGE SCALE GENOMIC DNA]</scope>
    <source>
        <strain evidence="1 2">ATCC BAA-803</strain>
    </source>
</reference>
<gene>
    <name evidence="1" type="ORF">HSBAA_31110</name>
</gene>
<organism evidence="1 2">
    <name type="scientific">Vreelandella sulfidaeris</name>
    <dbReference type="NCBI Taxonomy" id="115553"/>
    <lineage>
        <taxon>Bacteria</taxon>
        <taxon>Pseudomonadati</taxon>
        <taxon>Pseudomonadota</taxon>
        <taxon>Gammaproteobacteria</taxon>
        <taxon>Oceanospirillales</taxon>
        <taxon>Halomonadaceae</taxon>
        <taxon>Vreelandella</taxon>
    </lineage>
</organism>
<accession>A0A455U768</accession>
<dbReference type="Proteomes" id="UP000320231">
    <property type="component" value="Chromosome"/>
</dbReference>
<evidence type="ECO:0000313" key="1">
    <source>
        <dbReference type="EMBL" id="BBI61805.1"/>
    </source>
</evidence>
<dbReference type="KEGG" id="hsr:HSBAA_31110"/>